<feature type="domain" description="C-type lectin" evidence="3">
    <location>
        <begin position="37"/>
        <end position="159"/>
    </location>
</feature>
<dbReference type="InterPro" id="IPR001304">
    <property type="entry name" value="C-type_lectin-like"/>
</dbReference>
<dbReference type="OMA" id="DSSELTW"/>
<dbReference type="PRINTS" id="PR01504">
    <property type="entry name" value="PNCREATITSAP"/>
</dbReference>
<organism evidence="4 5">
    <name type="scientific">Acanthaster planci</name>
    <name type="common">Crown-of-thorns starfish</name>
    <dbReference type="NCBI Taxonomy" id="133434"/>
    <lineage>
        <taxon>Eukaryota</taxon>
        <taxon>Metazoa</taxon>
        <taxon>Echinodermata</taxon>
        <taxon>Eleutherozoa</taxon>
        <taxon>Asterozoa</taxon>
        <taxon>Asteroidea</taxon>
        <taxon>Valvatacea</taxon>
        <taxon>Valvatida</taxon>
        <taxon>Acanthasteridae</taxon>
        <taxon>Acanthaster</taxon>
    </lineage>
</organism>
<reference evidence="5" key="1">
    <citation type="submission" date="2025-08" db="UniProtKB">
        <authorList>
            <consortium name="RefSeq"/>
        </authorList>
    </citation>
    <scope>IDENTIFICATION</scope>
</reference>
<dbReference type="GeneID" id="110983532"/>
<feature type="signal peptide" evidence="2">
    <location>
        <begin position="1"/>
        <end position="20"/>
    </location>
</feature>
<gene>
    <name evidence="5" type="primary">LOC110983532</name>
</gene>
<dbReference type="InterPro" id="IPR050111">
    <property type="entry name" value="C-type_lectin/snaclec_domain"/>
</dbReference>
<dbReference type="KEGG" id="aplc:110983532"/>
<dbReference type="InterPro" id="IPR018378">
    <property type="entry name" value="C-type_lectin_CS"/>
</dbReference>
<dbReference type="Proteomes" id="UP000694845">
    <property type="component" value="Unplaced"/>
</dbReference>
<dbReference type="SMART" id="SM00034">
    <property type="entry name" value="CLECT"/>
    <property type="match status" value="1"/>
</dbReference>
<dbReference type="Gene3D" id="3.10.100.10">
    <property type="entry name" value="Mannose-Binding Protein A, subunit A"/>
    <property type="match status" value="1"/>
</dbReference>
<evidence type="ECO:0000256" key="1">
    <source>
        <dbReference type="ARBA" id="ARBA00023157"/>
    </source>
</evidence>
<dbReference type="Pfam" id="PF00059">
    <property type="entry name" value="Lectin_C"/>
    <property type="match status" value="1"/>
</dbReference>
<evidence type="ECO:0000313" key="4">
    <source>
        <dbReference type="Proteomes" id="UP000694845"/>
    </source>
</evidence>
<dbReference type="SUPFAM" id="SSF56436">
    <property type="entry name" value="C-type lectin-like"/>
    <property type="match status" value="1"/>
</dbReference>
<dbReference type="AlphaFoldDB" id="A0A8B7Z0Q4"/>
<sequence>MTFLSIAFAVFLVGFASVSGAGCKPNCPKCPPLWTFYNGHCYRFSGAAKNFNEAEKDCQGYVQLGQGHLVSITSAGEEELMYMVLESALGTVSKDIWTGMTDQAREGTFIWTDGTEISYTNWATNQPSRSGSSTDCVCMRSGSGWNDVSCTTRMPYICKMLSTK</sequence>
<dbReference type="RefSeq" id="XP_022098537.1">
    <property type="nucleotide sequence ID" value="XM_022242845.1"/>
</dbReference>
<dbReference type="InterPro" id="IPR016187">
    <property type="entry name" value="CTDL_fold"/>
</dbReference>
<protein>
    <submittedName>
        <fullName evidence="5">Alpha-N-acetylgalactosamine-specific lectin-like</fullName>
    </submittedName>
</protein>
<keyword evidence="2" id="KW-0732">Signal</keyword>
<proteinExistence type="predicted"/>
<dbReference type="PANTHER" id="PTHR22803">
    <property type="entry name" value="MANNOSE, PHOSPHOLIPASE, LECTIN RECEPTOR RELATED"/>
    <property type="match status" value="1"/>
</dbReference>
<dbReference type="InterPro" id="IPR016186">
    <property type="entry name" value="C-type_lectin-like/link_sf"/>
</dbReference>
<keyword evidence="4" id="KW-1185">Reference proteome</keyword>
<dbReference type="PROSITE" id="PS00615">
    <property type="entry name" value="C_TYPE_LECTIN_1"/>
    <property type="match status" value="1"/>
</dbReference>
<evidence type="ECO:0000256" key="2">
    <source>
        <dbReference type="SAM" id="SignalP"/>
    </source>
</evidence>
<dbReference type="PROSITE" id="PS50041">
    <property type="entry name" value="C_TYPE_LECTIN_2"/>
    <property type="match status" value="1"/>
</dbReference>
<keyword evidence="1" id="KW-1015">Disulfide bond</keyword>
<evidence type="ECO:0000313" key="5">
    <source>
        <dbReference type="RefSeq" id="XP_022098537.1"/>
    </source>
</evidence>
<name>A0A8B7Z0Q4_ACAPL</name>
<dbReference type="OrthoDB" id="441660at2759"/>
<feature type="chain" id="PRO_5034794380" evidence="2">
    <location>
        <begin position="21"/>
        <end position="164"/>
    </location>
</feature>
<accession>A0A8B7Z0Q4</accession>
<evidence type="ECO:0000259" key="3">
    <source>
        <dbReference type="PROSITE" id="PS50041"/>
    </source>
</evidence>